<dbReference type="AlphaFoldDB" id="A0A194X186"/>
<dbReference type="InParanoid" id="A0A194X186"/>
<reference evidence="2 3" key="1">
    <citation type="submission" date="2015-10" db="EMBL/GenBank/DDBJ databases">
        <title>Full genome of DAOMC 229536 Phialocephala scopiformis, a fungal endophyte of spruce producing the potent anti-insectan compound rugulosin.</title>
        <authorList>
            <consortium name="DOE Joint Genome Institute"/>
            <person name="Walker A.K."/>
            <person name="Frasz S.L."/>
            <person name="Seifert K.A."/>
            <person name="Miller J.D."/>
            <person name="Mondo S.J."/>
            <person name="Labutti K."/>
            <person name="Lipzen A."/>
            <person name="Dockter R."/>
            <person name="Kennedy M."/>
            <person name="Grigoriev I.V."/>
            <person name="Spatafora J.W."/>
        </authorList>
    </citation>
    <scope>NUCLEOTIDE SEQUENCE [LARGE SCALE GENOMIC DNA]</scope>
    <source>
        <strain evidence="2 3">CBS 120377</strain>
    </source>
</reference>
<dbReference type="Pfam" id="PF06985">
    <property type="entry name" value="HET"/>
    <property type="match status" value="1"/>
</dbReference>
<protein>
    <recommendedName>
        <fullName evidence="1">Heterokaryon incompatibility domain-containing protein</fullName>
    </recommendedName>
</protein>
<dbReference type="OrthoDB" id="3560411at2759"/>
<organism evidence="2 3">
    <name type="scientific">Mollisia scopiformis</name>
    <name type="common">Conifer needle endophyte fungus</name>
    <name type="synonym">Phialocephala scopiformis</name>
    <dbReference type="NCBI Taxonomy" id="149040"/>
    <lineage>
        <taxon>Eukaryota</taxon>
        <taxon>Fungi</taxon>
        <taxon>Dikarya</taxon>
        <taxon>Ascomycota</taxon>
        <taxon>Pezizomycotina</taxon>
        <taxon>Leotiomycetes</taxon>
        <taxon>Helotiales</taxon>
        <taxon>Mollisiaceae</taxon>
        <taxon>Mollisia</taxon>
    </lineage>
</organism>
<accession>A0A194X186</accession>
<feature type="domain" description="Heterokaryon incompatibility" evidence="1">
    <location>
        <begin position="194"/>
        <end position="336"/>
    </location>
</feature>
<keyword evidence="3" id="KW-1185">Reference proteome</keyword>
<name>A0A194X186_MOLSC</name>
<gene>
    <name evidence="2" type="ORF">LY89DRAFT_753346</name>
</gene>
<dbReference type="PANTHER" id="PTHR24148">
    <property type="entry name" value="ANKYRIN REPEAT DOMAIN-CONTAINING PROTEIN 39 HOMOLOG-RELATED"/>
    <property type="match status" value="1"/>
</dbReference>
<evidence type="ECO:0000259" key="1">
    <source>
        <dbReference type="Pfam" id="PF06985"/>
    </source>
</evidence>
<dbReference type="RefSeq" id="XP_018068310.1">
    <property type="nucleotide sequence ID" value="XM_018221273.1"/>
</dbReference>
<dbReference type="InterPro" id="IPR052895">
    <property type="entry name" value="HetReg/Transcr_Mod"/>
</dbReference>
<evidence type="ECO:0000313" key="2">
    <source>
        <dbReference type="EMBL" id="KUJ13955.1"/>
    </source>
</evidence>
<dbReference type="Proteomes" id="UP000070700">
    <property type="component" value="Unassembled WGS sequence"/>
</dbReference>
<dbReference type="GeneID" id="28830999"/>
<dbReference type="STRING" id="149040.A0A194X186"/>
<dbReference type="EMBL" id="KQ947421">
    <property type="protein sequence ID" value="KUJ13955.1"/>
    <property type="molecule type" value="Genomic_DNA"/>
</dbReference>
<dbReference type="KEGG" id="psco:LY89DRAFT_753346"/>
<evidence type="ECO:0000313" key="3">
    <source>
        <dbReference type="Proteomes" id="UP000070700"/>
    </source>
</evidence>
<dbReference type="PANTHER" id="PTHR24148:SF64">
    <property type="entry name" value="HETEROKARYON INCOMPATIBILITY DOMAIN-CONTAINING PROTEIN"/>
    <property type="match status" value="1"/>
</dbReference>
<dbReference type="InterPro" id="IPR010730">
    <property type="entry name" value="HET"/>
</dbReference>
<sequence length="796" mass="91181">MNACTEEGASNNVHQRLYKPVSATEFRVVHLLPGKFHDEIKCVLETRSFHVKARYKAISYQWGDESPSDPRTPTKTPPHRTIEALAELYKVLKERAKSYPALLRVPPRFLAGWILCQTLLRLPLGPPPWVPPSIPRDVYIAFLSIIFGYFAGDFLVKVIMAVIELSETKPWAAAYDLRSSRTGQQGFQRPSDFETLQVTTNLQLALQYLRQNSRVRTLWIDALCTNQRNEDEKMIQIQRMEWIYANASLVVVWLGDCHGLGATNICAESTSPGVVRCEHETAIQAAFGYIWTRSGWRILCRWYFDHHEQERFQEASSGLCELARRGWWERLWVVQEIALATRPVQLQCGSKTCDFEDFANAAYTILQEYVGDKAIAESFRSSRKFDDTIKEFRYSLFHDRGGLFVRTASSFMMKVMGMFFRDIGSNVPRFHDLPFAQRLQLILLKSAGRFKCRDDRDRLYVVLGIAGGATTESVSNTASLIGTISSPYFSRIIYSILDQLWVDFKFPVKVVYIVFAVGWSIWEQFYDFRAKHWSINRPYYVVAGYREAIKAVTTKQGKVYNRAEFFTALAKYLAKETGSLALLDVANCGQGEEEEMPSWVPKWTQEISRPAYEFTNRIKSDEPPDSIDLDYMQSSPWLGAFEKVLVLSSKEKFVVSGALKIISIMYQIHLPALTEEENKFIANLVRLIETFLDIGLSLLKDELLKEGCKTVIYSYDVTVGEMGHVIAREAVKGDQLVFVPGCFHHLVLRAQRHRADRWKLVGLVAMSKTTQGRKGYTKSEWAQLLEEGAVYRYSIE</sequence>
<proteinExistence type="predicted"/>